<protein>
    <submittedName>
        <fullName evidence="3">WGS project CAEQ00000000 data, annotated contig 406</fullName>
    </submittedName>
</protein>
<sequence length="254" mass="27963">MEGGGVKQTRDEMEREAVAPVVLAAALSEVATATDGAVRPVAVRHEVVVPPSGRWTLDSPVEDVLMEDCGGLDGMRVHDFLLEHFGEAFGSPSVSMCLFIDDPTLFVTDESVLVKVTNSSPYVEFVRKYELHKAMREAVRRLHTKWIFTLRRWAGAAAANEVEDIDASLKVKLNAALFIARRNERPVGISIAPTAEKIDTVYDSVFYASWSYVVMGKEYGEGTLGMGVLDATSGEQPRLWSEVQADVPYDPEEP</sequence>
<evidence type="ECO:0000259" key="1">
    <source>
        <dbReference type="Pfam" id="PF20445"/>
    </source>
</evidence>
<keyword evidence="4" id="KW-1185">Reference proteome</keyword>
<dbReference type="EMBL" id="CAEQ01002166">
    <property type="protein sequence ID" value="CCD16108.1"/>
    <property type="molecule type" value="Genomic_DNA"/>
</dbReference>
<evidence type="ECO:0000313" key="4">
    <source>
        <dbReference type="Proteomes" id="UP000000702"/>
    </source>
</evidence>
<dbReference type="Pfam" id="PF20445">
    <property type="entry name" value="RHS_N"/>
    <property type="match status" value="1"/>
</dbReference>
<reference evidence="4" key="1">
    <citation type="submission" date="2011-07" db="EMBL/GenBank/DDBJ databases">
        <title>Divergent evolution of antigenic variation in African trypanosomes.</title>
        <authorList>
            <person name="Jackson A.P."/>
            <person name="Berry A."/>
            <person name="Allison H.C."/>
            <person name="Burton P."/>
            <person name="Anderson J."/>
            <person name="Aslett M."/>
            <person name="Brown R."/>
            <person name="Corton N."/>
            <person name="Harris D."/>
            <person name="Hauser H."/>
            <person name="Gamble J."/>
            <person name="Gilderthorp R."/>
            <person name="McQuillan J."/>
            <person name="Quail M.A."/>
            <person name="Sanders M."/>
            <person name="Van Tonder A."/>
            <person name="Ginger M.L."/>
            <person name="Donelson J.E."/>
            <person name="Field M.C."/>
            <person name="Barry J.D."/>
            <person name="Berriman M."/>
            <person name="Hertz-Fowler C."/>
        </authorList>
    </citation>
    <scope>NUCLEOTIDE SEQUENCE [LARGE SCALE GENOMIC DNA]</scope>
    <source>
        <strain evidence="4">IL3000</strain>
    </source>
</reference>
<proteinExistence type="predicted"/>
<dbReference type="InterPro" id="IPR046835">
    <property type="entry name" value="RHS_N"/>
</dbReference>
<dbReference type="Pfam" id="PF24466">
    <property type="entry name" value="DUF7578"/>
    <property type="match status" value="1"/>
</dbReference>
<comment type="caution">
    <text evidence="3">The sequence shown here is derived from an EMBL/GenBank/DDBJ whole genome shotgun (WGS) entry which is preliminary data.</text>
</comment>
<dbReference type="VEuPathDB" id="TriTrypDB:TcIL3000_0_10650"/>
<dbReference type="AlphaFoldDB" id="F9WFN2"/>
<evidence type="ECO:0000313" key="3">
    <source>
        <dbReference type="EMBL" id="CCD16108.1"/>
    </source>
</evidence>
<gene>
    <name evidence="3" type="ORF">TCIL3000_0_10650</name>
</gene>
<dbReference type="NCBIfam" id="TIGR01631">
    <property type="entry name" value="Trypano_RHS"/>
    <property type="match status" value="1"/>
</dbReference>
<feature type="domain" description="DUF7578" evidence="2">
    <location>
        <begin position="72"/>
        <end position="132"/>
    </location>
</feature>
<dbReference type="Proteomes" id="UP000000702">
    <property type="component" value="Unassembled WGS sequence"/>
</dbReference>
<dbReference type="InterPro" id="IPR006518">
    <property type="entry name" value="Trypano_RHS"/>
</dbReference>
<reference evidence="3 4" key="2">
    <citation type="journal article" date="2012" name="Proc. Natl. Acad. Sci. U.S.A.">
        <title>Antigenic diversity is generated by distinct evolutionary mechanisms in African trypanosome species.</title>
        <authorList>
            <person name="Jackson A.P."/>
            <person name="Berry A."/>
            <person name="Aslett M."/>
            <person name="Allison H.C."/>
            <person name="Burton P."/>
            <person name="Vavrova-Anderson J."/>
            <person name="Brown R."/>
            <person name="Browne H."/>
            <person name="Corton N."/>
            <person name="Hauser H."/>
            <person name="Gamble J."/>
            <person name="Gilderthorp R."/>
            <person name="Marcello L."/>
            <person name="McQuillan J."/>
            <person name="Otto T.D."/>
            <person name="Quail M.A."/>
            <person name="Sanders M.J."/>
            <person name="van Tonder A."/>
            <person name="Ginger M.L."/>
            <person name="Field M.C."/>
            <person name="Barry J.D."/>
            <person name="Hertz-Fowler C."/>
            <person name="Berriman M."/>
        </authorList>
    </citation>
    <scope>NUCLEOTIDE SEQUENCE [LARGE SCALE GENOMIC DNA]</scope>
    <source>
        <strain evidence="3 4">IL3000</strain>
    </source>
</reference>
<organism evidence="3 4">
    <name type="scientific">Trypanosoma congolense (strain IL3000)</name>
    <dbReference type="NCBI Taxonomy" id="1068625"/>
    <lineage>
        <taxon>Eukaryota</taxon>
        <taxon>Discoba</taxon>
        <taxon>Euglenozoa</taxon>
        <taxon>Kinetoplastea</taxon>
        <taxon>Metakinetoplastina</taxon>
        <taxon>Trypanosomatida</taxon>
        <taxon>Trypanosomatidae</taxon>
        <taxon>Trypanosoma</taxon>
        <taxon>Nannomonas</taxon>
    </lineage>
</organism>
<accession>F9WFN2</accession>
<name>F9WFN2_TRYCI</name>
<evidence type="ECO:0000259" key="2">
    <source>
        <dbReference type="Pfam" id="PF24466"/>
    </source>
</evidence>
<feature type="domain" description="Retrotransposon hot spot protein N-terminal" evidence="1">
    <location>
        <begin position="202"/>
        <end position="252"/>
    </location>
</feature>
<dbReference type="InterPro" id="IPR056000">
    <property type="entry name" value="DUF7578"/>
</dbReference>
<dbReference type="OMA" id="WIFTLRR"/>